<feature type="chain" id="PRO_5042961868" evidence="1">
    <location>
        <begin position="21"/>
        <end position="289"/>
    </location>
</feature>
<evidence type="ECO:0000313" key="3">
    <source>
        <dbReference type="EMBL" id="ATG45903.1"/>
    </source>
</evidence>
<keyword evidence="3" id="KW-0614">Plasmid</keyword>
<dbReference type="PANTHER" id="PTHR36505:SF1">
    <property type="entry name" value="BLR1072 PROTEIN"/>
    <property type="match status" value="1"/>
</dbReference>
<proteinExistence type="predicted"/>
<evidence type="ECO:0000313" key="4">
    <source>
        <dbReference type="Proteomes" id="UP000218606"/>
    </source>
</evidence>
<protein>
    <submittedName>
        <fullName evidence="3">PRC-barrel domain protein</fullName>
    </submittedName>
</protein>
<dbReference type="EMBL" id="CP010772">
    <property type="protein sequence ID" value="ATG45903.1"/>
    <property type="molecule type" value="Genomic_DNA"/>
</dbReference>
<feature type="signal peptide" evidence="1">
    <location>
        <begin position="1"/>
        <end position="20"/>
    </location>
</feature>
<dbReference type="Pfam" id="PF05239">
    <property type="entry name" value="PRC"/>
    <property type="match status" value="2"/>
</dbReference>
<dbReference type="InterPro" id="IPR027275">
    <property type="entry name" value="PRC-brl_dom"/>
</dbReference>
<feature type="domain" description="PRC-barrel" evidence="2">
    <location>
        <begin position="203"/>
        <end position="262"/>
    </location>
</feature>
<dbReference type="Proteomes" id="UP000218606">
    <property type="component" value="Plasmid pP13_e"/>
</dbReference>
<dbReference type="Gene3D" id="2.30.30.240">
    <property type="entry name" value="PRC-barrel domain"/>
    <property type="match status" value="2"/>
</dbReference>
<gene>
    <name evidence="3" type="ORF">PhaeoP13_04021</name>
</gene>
<sequence length="289" mass="31170">MKNLLLSTAIALTPATAVLADGHGDMFRAEADPMAIHASEFIGMRVYRAENGEEATEYAGVQKEWDDIGEINDVVLNRDGTVDSVLVDIGGFLGMGENQVAVDMKSVKFVADSSTAEDLSDFFLVMDASTEALKEAPTYDWTRQVSADVEEMKQETAAAAGEIKDDADALATDAEQTAENAVDAAKDPFTRDGFVAASMTDLTSEQLTGAPLYDSKDEWIGEVSQINLTSDGKVKSIVADIGGFLGLGEKPVELELSKMDILRADDGDDLRAYVSMSKEELEQLPDYEQ</sequence>
<dbReference type="SUPFAM" id="SSF50346">
    <property type="entry name" value="PRC-barrel domain"/>
    <property type="match status" value="2"/>
</dbReference>
<evidence type="ECO:0000259" key="2">
    <source>
        <dbReference type="Pfam" id="PF05239"/>
    </source>
</evidence>
<dbReference type="RefSeq" id="WP_096873569.1">
    <property type="nucleotide sequence ID" value="NZ_CP010719.1"/>
</dbReference>
<feature type="domain" description="PRC-barrel" evidence="2">
    <location>
        <begin position="36"/>
        <end position="112"/>
    </location>
</feature>
<geneLocation type="plasmid" evidence="4">
    <name>pp13_e</name>
</geneLocation>
<reference evidence="3 4" key="1">
    <citation type="journal article" date="2017" name="Front. Microbiol.">
        <title>Phaeobacter piscinae sp. nov., a species of the Roseobacter group and potential aquaculture probiont.</title>
        <authorList>
            <person name="Sonnenschein E.C."/>
            <person name="Phippen C.B.W."/>
            <person name="Nielsen K.F."/>
            <person name="Mateiu R.V."/>
            <person name="Melchiorsen J."/>
            <person name="Gram L."/>
            <person name="Overmann J."/>
            <person name="Freese H.M."/>
        </authorList>
    </citation>
    <scope>NUCLEOTIDE SEQUENCE [LARGE SCALE GENOMIC DNA]</scope>
    <source>
        <strain evidence="3 4">P13</strain>
    </source>
</reference>
<evidence type="ECO:0000256" key="1">
    <source>
        <dbReference type="SAM" id="SignalP"/>
    </source>
</evidence>
<organism evidence="3 4">
    <name type="scientific">Phaeobacter piscinae</name>
    <dbReference type="NCBI Taxonomy" id="1580596"/>
    <lineage>
        <taxon>Bacteria</taxon>
        <taxon>Pseudomonadati</taxon>
        <taxon>Pseudomonadota</taxon>
        <taxon>Alphaproteobacteria</taxon>
        <taxon>Rhodobacterales</taxon>
        <taxon>Roseobacteraceae</taxon>
        <taxon>Phaeobacter</taxon>
    </lineage>
</organism>
<dbReference type="InterPro" id="IPR011033">
    <property type="entry name" value="PRC_barrel-like_sf"/>
</dbReference>
<dbReference type="PANTHER" id="PTHR36505">
    <property type="entry name" value="BLR1072 PROTEIN"/>
    <property type="match status" value="1"/>
</dbReference>
<dbReference type="AlphaFoldDB" id="A0AAN1LCN7"/>
<keyword evidence="1" id="KW-0732">Signal</keyword>
<name>A0AAN1LCN7_9RHOB</name>
<accession>A0AAN1LCN7</accession>